<keyword evidence="1" id="KW-0812">Transmembrane</keyword>
<gene>
    <name evidence="2" type="ORF">ACEZDB_13975</name>
</gene>
<sequence length="169" mass="17374">MHTWVLVVHVVAGSSGLLLGPVAMLARKGPGLHPRVGRAYQGATAALCLSAFGLVAYKPALWWLGVIGAATWGAALGGWWVRRRGFEGWLAWHIGLMCGSYVSFVTAFLVVNLGFGSVLAWILPTLVGTPLIGRTIAGAVRRPAVRADAASGADAASEAEVAAGVGTGS</sequence>
<feature type="transmembrane region" description="Helical" evidence="1">
    <location>
        <begin position="6"/>
        <end position="26"/>
    </location>
</feature>
<dbReference type="Proteomes" id="UP001592530">
    <property type="component" value="Unassembled WGS sequence"/>
</dbReference>
<reference evidence="2 3" key="1">
    <citation type="submission" date="2024-09" db="EMBL/GenBank/DDBJ databases">
        <authorList>
            <person name="Lee S.D."/>
        </authorList>
    </citation>
    <scope>NUCLEOTIDE SEQUENCE [LARGE SCALE GENOMIC DNA]</scope>
    <source>
        <strain evidence="2 3">N1-3</strain>
    </source>
</reference>
<keyword evidence="1" id="KW-1133">Transmembrane helix</keyword>
<dbReference type="EMBL" id="JBHEZY010000004">
    <property type="protein sequence ID" value="MFC1431755.1"/>
    <property type="molecule type" value="Genomic_DNA"/>
</dbReference>
<accession>A0ABV6X0G2</accession>
<feature type="transmembrane region" description="Helical" evidence="1">
    <location>
        <begin position="118"/>
        <end position="137"/>
    </location>
</feature>
<keyword evidence="1" id="KW-0472">Membrane</keyword>
<evidence type="ECO:0000256" key="1">
    <source>
        <dbReference type="SAM" id="Phobius"/>
    </source>
</evidence>
<evidence type="ECO:0000313" key="2">
    <source>
        <dbReference type="EMBL" id="MFC1431755.1"/>
    </source>
</evidence>
<comment type="caution">
    <text evidence="2">The sequence shown here is derived from an EMBL/GenBank/DDBJ whole genome shotgun (WGS) entry which is preliminary data.</text>
</comment>
<feature type="transmembrane region" description="Helical" evidence="1">
    <location>
        <begin position="38"/>
        <end position="56"/>
    </location>
</feature>
<feature type="transmembrane region" description="Helical" evidence="1">
    <location>
        <begin position="90"/>
        <end position="112"/>
    </location>
</feature>
<feature type="transmembrane region" description="Helical" evidence="1">
    <location>
        <begin position="62"/>
        <end position="81"/>
    </location>
</feature>
<protein>
    <recommendedName>
        <fullName evidence="4">DUF2306 domain-containing protein</fullName>
    </recommendedName>
</protein>
<evidence type="ECO:0000313" key="3">
    <source>
        <dbReference type="Proteomes" id="UP001592530"/>
    </source>
</evidence>
<organism evidence="2 3">
    <name type="scientific">Streptacidiphilus alkalitolerans</name>
    <dbReference type="NCBI Taxonomy" id="3342712"/>
    <lineage>
        <taxon>Bacteria</taxon>
        <taxon>Bacillati</taxon>
        <taxon>Actinomycetota</taxon>
        <taxon>Actinomycetes</taxon>
        <taxon>Kitasatosporales</taxon>
        <taxon>Streptomycetaceae</taxon>
        <taxon>Streptacidiphilus</taxon>
    </lineage>
</organism>
<name>A0ABV6X0G2_9ACTN</name>
<evidence type="ECO:0008006" key="4">
    <source>
        <dbReference type="Google" id="ProtNLM"/>
    </source>
</evidence>
<dbReference type="RefSeq" id="WP_380552742.1">
    <property type="nucleotide sequence ID" value="NZ_JBHEZY010000004.1"/>
</dbReference>
<proteinExistence type="predicted"/>